<accession>A0A835UVZ5</accession>
<dbReference type="Pfam" id="PF03893">
    <property type="entry name" value="Lipase3_N"/>
    <property type="match status" value="1"/>
</dbReference>
<comment type="caution">
    <text evidence="4">The sequence shown here is derived from an EMBL/GenBank/DDBJ whole genome shotgun (WGS) entry which is preliminary data.</text>
</comment>
<evidence type="ECO:0000313" key="5">
    <source>
        <dbReference type="Proteomes" id="UP000639772"/>
    </source>
</evidence>
<dbReference type="GO" id="GO:0016042">
    <property type="term" value="P:lipid catabolic process"/>
    <property type="evidence" value="ECO:0007669"/>
    <property type="project" value="InterPro"/>
</dbReference>
<dbReference type="Gene3D" id="3.40.50.1820">
    <property type="entry name" value="alpha/beta hydrolase"/>
    <property type="match status" value="1"/>
</dbReference>
<feature type="region of interest" description="Disordered" evidence="1">
    <location>
        <begin position="1004"/>
        <end position="1024"/>
    </location>
</feature>
<evidence type="ECO:0000259" key="2">
    <source>
        <dbReference type="Pfam" id="PF01764"/>
    </source>
</evidence>
<dbReference type="SUPFAM" id="SSF53474">
    <property type="entry name" value="alpha/beta-Hydrolases"/>
    <property type="match status" value="1"/>
</dbReference>
<feature type="domain" description="Mono-/di-acylglycerol lipase N-terminal" evidence="3">
    <location>
        <begin position="606"/>
        <end position="684"/>
    </location>
</feature>
<dbReference type="EMBL" id="JADCNM010000006">
    <property type="protein sequence ID" value="KAG0477894.1"/>
    <property type="molecule type" value="Genomic_DNA"/>
</dbReference>
<dbReference type="PANTHER" id="PTHR46023:SF5">
    <property type="entry name" value="OS02G0780700 PROTEIN"/>
    <property type="match status" value="1"/>
</dbReference>
<feature type="domain" description="Fungal lipase-type" evidence="2">
    <location>
        <begin position="752"/>
        <end position="852"/>
    </location>
</feature>
<name>A0A835UVZ5_VANPL</name>
<feature type="compositionally biased region" description="Polar residues" evidence="1">
    <location>
        <begin position="955"/>
        <end position="969"/>
    </location>
</feature>
<dbReference type="InterPro" id="IPR002921">
    <property type="entry name" value="Fungal_lipase-type"/>
</dbReference>
<evidence type="ECO:0000256" key="1">
    <source>
        <dbReference type="SAM" id="MobiDB-lite"/>
    </source>
</evidence>
<dbReference type="InterPro" id="IPR005592">
    <property type="entry name" value="Mono/diacylglycerol_lipase_N"/>
</dbReference>
<protein>
    <submittedName>
        <fullName evidence="4">Uncharacterized protein</fullName>
    </submittedName>
</protein>
<dbReference type="OrthoDB" id="251770at2759"/>
<dbReference type="InterPro" id="IPR029058">
    <property type="entry name" value="AB_hydrolase_fold"/>
</dbReference>
<dbReference type="Proteomes" id="UP000639772">
    <property type="component" value="Chromosome 6"/>
</dbReference>
<evidence type="ECO:0000313" key="4">
    <source>
        <dbReference type="EMBL" id="KAG0477894.1"/>
    </source>
</evidence>
<dbReference type="Pfam" id="PF01764">
    <property type="entry name" value="Lipase_3"/>
    <property type="match status" value="1"/>
</dbReference>
<feature type="compositionally biased region" description="Basic and acidic residues" evidence="1">
    <location>
        <begin position="1037"/>
        <end position="1056"/>
    </location>
</feature>
<dbReference type="CDD" id="cd00519">
    <property type="entry name" value="Lipase_3"/>
    <property type="match status" value="1"/>
</dbReference>
<feature type="region of interest" description="Disordered" evidence="1">
    <location>
        <begin position="952"/>
        <end position="977"/>
    </location>
</feature>
<gene>
    <name evidence="4" type="ORF">HPP92_012613</name>
</gene>
<feature type="region of interest" description="Disordered" evidence="1">
    <location>
        <begin position="1037"/>
        <end position="1065"/>
    </location>
</feature>
<dbReference type="AlphaFoldDB" id="A0A835UVZ5"/>
<proteinExistence type="predicted"/>
<evidence type="ECO:0000259" key="3">
    <source>
        <dbReference type="Pfam" id="PF03893"/>
    </source>
</evidence>
<feature type="compositionally biased region" description="Basic and acidic residues" evidence="1">
    <location>
        <begin position="585"/>
        <end position="598"/>
    </location>
</feature>
<sequence>MVEVIASNGCSRLFVDASTSIARISSGQSSEFTFPSSSSLLGPVHDKMGPFTGLVICVTGLSKDEERVNVRLVLLKSPSRLREHILVRLDESLYKVGENGFPLVESDGSFMGLQSEKSCLPASYVEDRKSLDVRNKTWQLHGQAQKEYSDGLIFSKDYIYIDPDLSAELKNKVAVAAGKEGATVLDHWYIGSPASHIVCENPSFQKYIGQANTLVTPLWVLKSVKEKCLQRLMHLSSDLVRQMAMVLESVQVDQTLQDGPPGIVCPAVLDSRNAHTYGIRKDTIEERQRNTELAKQGVRDRRSRRMQSCNLPLHPITPSGLLESLCWSVSEPPSSTRIYMEPLEMEDPSSVFYNARGVERDLEVAMEDCSRPLKESEKREVVFKGHFLTILFPIDRFGELGPSSRTFFSDCGFSCVQILDNIYNFYQENMSSNEVQVAIHTDSRHADRLRSVYSSKESLEQGYVQFRRIDFLGCRRCFEALRRIGGCMLQPQVSNFKTLPHRRYRISLEILGKISAKASTLHKSALFVFGTPKTGAYSSLQSVMKPLLFGIEILEQMATATMATAAGAAALLYYTLSRRLQVEKAQVNKDGEDSENRSRNAPGSNRISRRPVRAPATWMETISTLSETLRVTYSETLGKWPIGDLAFGINFLLKRQGNLNVASVYAGSDCEKLKGQKITAELRYLLNLLTLCWHFSKKPFPLFLEATGYTQEDVLLQEPKAGYKGYFDSRTGDIVPFHHTLLHGGGVSDLVLGYAHCGMVAAARWIAKLAAPCLTRALLEHPDYQLKVVGHSLGGGTAALLTYILREQQEFMAASCVAFAPAACMTWELAESGRQFITSVINGADLVPTFSAASVDDLRSEVTASAWLNDLRSQIEQTKILSTVYRSASALGSRLPSIASARVKIADAGSILRPVSNGTQVVMKRAQRVAHAAWSSQSLRISSWSCMGPRRRQTSSRIVSSESDQTVGRTSTSTEEPTETLVTSTEHMIENRTEIVTLDLEEVAEEDSDDEDLMSLERGEEDSMTEVELWQQLENELNRQRENEETDVGKEAREEPSSAALEVEAESDSLLEWLRPRFIDFTLRENSPHRSFTS</sequence>
<dbReference type="PANTHER" id="PTHR46023">
    <property type="entry name" value="LIPASE CLASS 3 PROTEIN-LIKE"/>
    <property type="match status" value="1"/>
</dbReference>
<organism evidence="4 5">
    <name type="scientific">Vanilla planifolia</name>
    <name type="common">Vanilla</name>
    <dbReference type="NCBI Taxonomy" id="51239"/>
    <lineage>
        <taxon>Eukaryota</taxon>
        <taxon>Viridiplantae</taxon>
        <taxon>Streptophyta</taxon>
        <taxon>Embryophyta</taxon>
        <taxon>Tracheophyta</taxon>
        <taxon>Spermatophyta</taxon>
        <taxon>Magnoliopsida</taxon>
        <taxon>Liliopsida</taxon>
        <taxon>Asparagales</taxon>
        <taxon>Orchidaceae</taxon>
        <taxon>Vanilloideae</taxon>
        <taxon>Vanilleae</taxon>
        <taxon>Vanilla</taxon>
    </lineage>
</organism>
<reference evidence="4 5" key="1">
    <citation type="journal article" date="2020" name="Nat. Food">
        <title>A phased Vanilla planifolia genome enables genetic improvement of flavour and production.</title>
        <authorList>
            <person name="Hasing T."/>
            <person name="Tang H."/>
            <person name="Brym M."/>
            <person name="Khazi F."/>
            <person name="Huang T."/>
            <person name="Chambers A.H."/>
        </authorList>
    </citation>
    <scope>NUCLEOTIDE SEQUENCE [LARGE SCALE GENOMIC DNA]</scope>
    <source>
        <tissue evidence="4">Leaf</tissue>
    </source>
</reference>
<feature type="region of interest" description="Disordered" evidence="1">
    <location>
        <begin position="585"/>
        <end position="610"/>
    </location>
</feature>